<dbReference type="PIRSF" id="PIRSF030959">
    <property type="entry name" value="UCP030959"/>
    <property type="match status" value="1"/>
</dbReference>
<dbReference type="GO" id="GO:0042802">
    <property type="term" value="F:identical protein binding"/>
    <property type="evidence" value="ECO:0007669"/>
    <property type="project" value="InterPro"/>
</dbReference>
<dbReference type="Proteomes" id="UP000249393">
    <property type="component" value="Unassembled WGS sequence"/>
</dbReference>
<evidence type="ECO:0000313" key="3">
    <source>
        <dbReference type="Proteomes" id="UP000249393"/>
    </source>
</evidence>
<keyword evidence="1" id="KW-1133">Transmembrane helix</keyword>
<accession>A0A2W5V0X1</accession>
<dbReference type="InterPro" id="IPR011990">
    <property type="entry name" value="TPR-like_helical_dom_sf"/>
</dbReference>
<dbReference type="AlphaFoldDB" id="A0A2W5V0X1"/>
<name>A0A2W5V0X1_9CAUL</name>
<keyword evidence="1" id="KW-0812">Transmembrane</keyword>
<dbReference type="RefSeq" id="WP_304278659.1">
    <property type="nucleotide sequence ID" value="NZ_QFQZ01000040.1"/>
</dbReference>
<feature type="transmembrane region" description="Helical" evidence="1">
    <location>
        <begin position="30"/>
        <end position="57"/>
    </location>
</feature>
<comment type="caution">
    <text evidence="2">The sequence shown here is derived from an EMBL/GenBank/DDBJ whole genome shotgun (WGS) entry which is preliminary data.</text>
</comment>
<organism evidence="2 3">
    <name type="scientific">Caulobacter segnis</name>
    <dbReference type="NCBI Taxonomy" id="88688"/>
    <lineage>
        <taxon>Bacteria</taxon>
        <taxon>Pseudomonadati</taxon>
        <taxon>Pseudomonadota</taxon>
        <taxon>Alphaproteobacteria</taxon>
        <taxon>Caulobacterales</taxon>
        <taxon>Caulobacteraceae</taxon>
        <taxon>Caulobacter</taxon>
    </lineage>
</organism>
<dbReference type="SUPFAM" id="SSF48452">
    <property type="entry name" value="TPR-like"/>
    <property type="match status" value="1"/>
</dbReference>
<dbReference type="Pfam" id="PF07721">
    <property type="entry name" value="TPR_4"/>
    <property type="match status" value="3"/>
</dbReference>
<dbReference type="InterPro" id="IPR011717">
    <property type="entry name" value="TPR-4"/>
</dbReference>
<reference evidence="2 3" key="1">
    <citation type="submission" date="2017-08" db="EMBL/GenBank/DDBJ databases">
        <title>Infants hospitalized years apart are colonized by the same room-sourced microbial strains.</title>
        <authorList>
            <person name="Brooks B."/>
            <person name="Olm M.R."/>
            <person name="Firek B.A."/>
            <person name="Baker R."/>
            <person name="Thomas B.C."/>
            <person name="Morowitz M.J."/>
            <person name="Banfield J.F."/>
        </authorList>
    </citation>
    <scope>NUCLEOTIDE SEQUENCE [LARGE SCALE GENOMIC DNA]</scope>
    <source>
        <strain evidence="2">S2_003_000_R2_4</strain>
    </source>
</reference>
<evidence type="ECO:0000256" key="1">
    <source>
        <dbReference type="SAM" id="Phobius"/>
    </source>
</evidence>
<dbReference type="EMBL" id="QFQZ01000040">
    <property type="protein sequence ID" value="PZR33510.1"/>
    <property type="molecule type" value="Genomic_DNA"/>
</dbReference>
<dbReference type="Gene3D" id="1.25.40.10">
    <property type="entry name" value="Tetratricopeptide repeat domain"/>
    <property type="match status" value="1"/>
</dbReference>
<keyword evidence="1" id="KW-0472">Membrane</keyword>
<sequence length="250" mass="27476">MFSLPLPLLGLSLLIAIALCVHVVRTGQQMYWLWIILAFQPIGGLVYFVAIIAPAWFGGRTAQKMGQAARQALDPQREYREAAKAADDAPTVANRVRLAVAATELGKHAEAERLYADSLAGLYADDPQLLLGRANALIELDRPAEALPLLEKLGETPNAGRTPHTMLALGRVYQALGRNEQADTALRWAADHYPGFEGVARYTVFLARQGRQDEARAQLAEIDKRLAKTHSHFRKEAKRWRDFAAAAVGG</sequence>
<protein>
    <recommendedName>
        <fullName evidence="4">Tetratricopeptide repeat protein</fullName>
    </recommendedName>
</protein>
<dbReference type="InterPro" id="IPR014562">
    <property type="entry name" value="UCP030959_TPR_rpt-cont"/>
</dbReference>
<proteinExistence type="predicted"/>
<evidence type="ECO:0000313" key="2">
    <source>
        <dbReference type="EMBL" id="PZR33510.1"/>
    </source>
</evidence>
<gene>
    <name evidence="2" type="ORF">DI526_13135</name>
</gene>
<evidence type="ECO:0008006" key="4">
    <source>
        <dbReference type="Google" id="ProtNLM"/>
    </source>
</evidence>